<feature type="chain" id="PRO_5024888397" description="DUF3325 domain-containing protein" evidence="2">
    <location>
        <begin position="20"/>
        <end position="101"/>
    </location>
</feature>
<evidence type="ECO:0008006" key="5">
    <source>
        <dbReference type="Google" id="ProtNLM"/>
    </source>
</evidence>
<gene>
    <name evidence="3" type="ORF">D2917_19175</name>
</gene>
<keyword evidence="1" id="KW-0812">Transmembrane</keyword>
<proteinExistence type="predicted"/>
<dbReference type="EMBL" id="CP032519">
    <property type="protein sequence ID" value="QEZ46378.1"/>
    <property type="molecule type" value="Genomic_DNA"/>
</dbReference>
<evidence type="ECO:0000256" key="2">
    <source>
        <dbReference type="SAM" id="SignalP"/>
    </source>
</evidence>
<evidence type="ECO:0000313" key="3">
    <source>
        <dbReference type="EMBL" id="QEZ46378.1"/>
    </source>
</evidence>
<dbReference type="RefSeq" id="WP_151071570.1">
    <property type="nucleotide sequence ID" value="NZ_CP032519.1"/>
</dbReference>
<sequence length="101" mass="10676">MQVLAVLLGLAAAACLYLAAPNQVLLPPGRGRQPRVFGRLGLALVIASTWLWSTTDGWPVAIAASLATVPCALSAWPFIGTYVHRKRLAAQGQKGQKGQRA</sequence>
<evidence type="ECO:0000256" key="1">
    <source>
        <dbReference type="SAM" id="Phobius"/>
    </source>
</evidence>
<organism evidence="3 4">
    <name type="scientific">Cupriavidus oxalaticus</name>
    <dbReference type="NCBI Taxonomy" id="96344"/>
    <lineage>
        <taxon>Bacteria</taxon>
        <taxon>Pseudomonadati</taxon>
        <taxon>Pseudomonadota</taxon>
        <taxon>Betaproteobacteria</taxon>
        <taxon>Burkholderiales</taxon>
        <taxon>Burkholderiaceae</taxon>
        <taxon>Cupriavidus</taxon>
    </lineage>
</organism>
<dbReference type="AlphaFoldDB" id="A0A5P3VK91"/>
<feature type="transmembrane region" description="Helical" evidence="1">
    <location>
        <begin position="58"/>
        <end position="79"/>
    </location>
</feature>
<feature type="signal peptide" evidence="2">
    <location>
        <begin position="1"/>
        <end position="19"/>
    </location>
</feature>
<dbReference type="Proteomes" id="UP000325743">
    <property type="component" value="Chromosome 2"/>
</dbReference>
<keyword evidence="1" id="KW-1133">Transmembrane helix</keyword>
<keyword evidence="2" id="KW-0732">Signal</keyword>
<protein>
    <recommendedName>
        <fullName evidence="5">DUF3325 domain-containing protein</fullName>
    </recommendedName>
</protein>
<accession>A0A5P3VK91</accession>
<name>A0A5P3VK91_9BURK</name>
<evidence type="ECO:0000313" key="4">
    <source>
        <dbReference type="Proteomes" id="UP000325743"/>
    </source>
</evidence>
<reference evidence="3 4" key="1">
    <citation type="submission" date="2018-09" db="EMBL/GenBank/DDBJ databases">
        <title>Complete genome sequence of Cupriavidus oxalaticus T2, a bacterium capable of phenol tolerance and degradation.</title>
        <authorList>
            <person name="Yan J."/>
        </authorList>
    </citation>
    <scope>NUCLEOTIDE SEQUENCE [LARGE SCALE GENOMIC DNA]</scope>
    <source>
        <strain evidence="3 4">T2</strain>
    </source>
</reference>
<keyword evidence="1" id="KW-0472">Membrane</keyword>